<dbReference type="SMART" id="SM00066">
    <property type="entry name" value="GAL4"/>
    <property type="match status" value="1"/>
</dbReference>
<feature type="compositionally biased region" description="Low complexity" evidence="1">
    <location>
        <begin position="192"/>
        <end position="206"/>
    </location>
</feature>
<feature type="compositionally biased region" description="Basic and acidic residues" evidence="1">
    <location>
        <begin position="268"/>
        <end position="277"/>
    </location>
</feature>
<feature type="compositionally biased region" description="Polar residues" evidence="1">
    <location>
        <begin position="291"/>
        <end position="302"/>
    </location>
</feature>
<evidence type="ECO:0000256" key="1">
    <source>
        <dbReference type="SAM" id="MobiDB-lite"/>
    </source>
</evidence>
<feature type="compositionally biased region" description="Basic and acidic residues" evidence="1">
    <location>
        <begin position="435"/>
        <end position="448"/>
    </location>
</feature>
<dbReference type="PROSITE" id="PS50048">
    <property type="entry name" value="ZN2_CY6_FUNGAL_2"/>
    <property type="match status" value="1"/>
</dbReference>
<feature type="compositionally biased region" description="Low complexity" evidence="1">
    <location>
        <begin position="13"/>
        <end position="33"/>
    </location>
</feature>
<organism evidence="3 4">
    <name type="scientific">Puccinia triticina</name>
    <dbReference type="NCBI Taxonomy" id="208348"/>
    <lineage>
        <taxon>Eukaryota</taxon>
        <taxon>Fungi</taxon>
        <taxon>Dikarya</taxon>
        <taxon>Basidiomycota</taxon>
        <taxon>Pucciniomycotina</taxon>
        <taxon>Pucciniomycetes</taxon>
        <taxon>Pucciniales</taxon>
        <taxon>Pucciniaceae</taxon>
        <taxon>Puccinia</taxon>
    </lineage>
</organism>
<dbReference type="GeneID" id="77809489"/>
<dbReference type="InterPro" id="IPR001138">
    <property type="entry name" value="Zn2Cys6_DnaBD"/>
</dbReference>
<evidence type="ECO:0000313" key="4">
    <source>
        <dbReference type="Proteomes" id="UP001164743"/>
    </source>
</evidence>
<feature type="region of interest" description="Disordered" evidence="1">
    <location>
        <begin position="175"/>
        <end position="208"/>
    </location>
</feature>
<feature type="region of interest" description="Disordered" evidence="1">
    <location>
        <begin position="1"/>
        <end position="37"/>
    </location>
</feature>
<feature type="compositionally biased region" description="Polar residues" evidence="1">
    <location>
        <begin position="1"/>
        <end position="12"/>
    </location>
</feature>
<feature type="region of interest" description="Disordered" evidence="1">
    <location>
        <begin position="574"/>
        <end position="593"/>
    </location>
</feature>
<protein>
    <recommendedName>
        <fullName evidence="2">Zn(2)-C6 fungal-type domain-containing protein</fullName>
    </recommendedName>
</protein>
<feature type="compositionally biased region" description="Low complexity" evidence="1">
    <location>
        <begin position="506"/>
        <end position="515"/>
    </location>
</feature>
<dbReference type="SUPFAM" id="SSF57701">
    <property type="entry name" value="Zn2/Cys6 DNA-binding domain"/>
    <property type="match status" value="1"/>
</dbReference>
<name>A0ABY7CGA2_9BASI</name>
<dbReference type="Pfam" id="PF00172">
    <property type="entry name" value="Zn_clus"/>
    <property type="match status" value="1"/>
</dbReference>
<sequence length="593" mass="63682">MASTSHSGQIRNSASPSVVAVSSAKASSAATAKPRFRSRTGCWTCRRRKVKCDERGRNPETVAYAGPLSSISGCKRCEDSGRPCRGYGAQPPSEPPLVAQYPSSNLHADPSLSSAPFYSFSSHVHESVSNSTPYSTATGNVGGAPCSTPHSTQWTHPFEQSIPGSQAISYGLRMTHNVQPSSGPTPTSVGASSLPPLHPSSVSVPSGDLRRYSVPSYPTWQRSFQPRDTGPYSSGGLACISERLQHLSTDCTVLPTDPYQALGSHDLSPHYNHDLNETKPQPLSFDFGRPHTSSGVSSSLDDTQSHQDKPKTYRSTIDPNSQALKSIGESELQYPDTASISSTAVCSDVATNVWSDQKPDPASLIAFRPMTSTNNSHSVASTAQNTLFPSQANDSMNYHPHEGFQNVGTTDIPIFHDIPYDVYASHPSLHAKPGSAEERDSKSNEKSAEQSFHLVQMDTSCHQTFAEMITPDAHESLGLNCSYTSSCPLPTPTENENEPAPQRKGSSSSSSSSLSTQEHNVSPTTSTIRHSLPGISDKWTSTNCFVPTLENHHYDFQSILHHNTADCQNIRAYEDDSPTSTAPSHMSGAAGGN</sequence>
<evidence type="ECO:0000259" key="2">
    <source>
        <dbReference type="PROSITE" id="PS50048"/>
    </source>
</evidence>
<proteinExistence type="predicted"/>
<reference evidence="3" key="1">
    <citation type="submission" date="2022-10" db="EMBL/GenBank/DDBJ databases">
        <title>Puccinia triticina Genome sequencing and assembly.</title>
        <authorList>
            <person name="Li C."/>
        </authorList>
    </citation>
    <scope>NUCLEOTIDE SEQUENCE</scope>
    <source>
        <strain evidence="3">Pt15</strain>
    </source>
</reference>
<feature type="region of interest" description="Disordered" evidence="1">
    <location>
        <begin position="268"/>
        <end position="320"/>
    </location>
</feature>
<feature type="region of interest" description="Disordered" evidence="1">
    <location>
        <begin position="128"/>
        <end position="152"/>
    </location>
</feature>
<feature type="region of interest" description="Disordered" evidence="1">
    <location>
        <begin position="426"/>
        <end position="450"/>
    </location>
</feature>
<dbReference type="EMBL" id="CP110424">
    <property type="protein sequence ID" value="WAQ84233.1"/>
    <property type="molecule type" value="Genomic_DNA"/>
</dbReference>
<dbReference type="RefSeq" id="XP_053019788.1">
    <property type="nucleotide sequence ID" value="XM_053168594.1"/>
</dbReference>
<dbReference type="CDD" id="cd00067">
    <property type="entry name" value="GAL4"/>
    <property type="match status" value="1"/>
</dbReference>
<keyword evidence="4" id="KW-1185">Reference proteome</keyword>
<dbReference type="Proteomes" id="UP001164743">
    <property type="component" value="Chromosome 4A"/>
</dbReference>
<dbReference type="Gene3D" id="4.10.240.10">
    <property type="entry name" value="Zn(2)-C6 fungal-type DNA-binding domain"/>
    <property type="match status" value="1"/>
</dbReference>
<feature type="compositionally biased region" description="Polar residues" evidence="1">
    <location>
        <begin position="516"/>
        <end position="529"/>
    </location>
</feature>
<dbReference type="InterPro" id="IPR036864">
    <property type="entry name" value="Zn2-C6_fun-type_DNA-bd_sf"/>
</dbReference>
<accession>A0ABY7CGA2</accession>
<feature type="region of interest" description="Disordered" evidence="1">
    <location>
        <begin position="83"/>
        <end position="105"/>
    </location>
</feature>
<feature type="region of interest" description="Disordered" evidence="1">
    <location>
        <begin position="490"/>
        <end position="533"/>
    </location>
</feature>
<feature type="compositionally biased region" description="Polar residues" evidence="1">
    <location>
        <begin position="128"/>
        <end position="139"/>
    </location>
</feature>
<feature type="domain" description="Zn(2)-C6 fungal-type" evidence="2">
    <location>
        <begin position="41"/>
        <end position="84"/>
    </location>
</feature>
<gene>
    <name evidence="3" type="ORF">PtA15_4A686</name>
</gene>
<feature type="compositionally biased region" description="Polar residues" evidence="1">
    <location>
        <begin position="176"/>
        <end position="191"/>
    </location>
</feature>
<evidence type="ECO:0000313" key="3">
    <source>
        <dbReference type="EMBL" id="WAQ84233.1"/>
    </source>
</evidence>